<dbReference type="Proteomes" id="UP000663203">
    <property type="component" value="Chromosome"/>
</dbReference>
<accession>A0A8A2VD26</accession>
<dbReference type="InterPro" id="IPR011674">
    <property type="entry name" value="DUF1616"/>
</dbReference>
<evidence type="ECO:0000256" key="2">
    <source>
        <dbReference type="SAM" id="Phobius"/>
    </source>
</evidence>
<feature type="transmembrane region" description="Helical" evidence="2">
    <location>
        <begin position="21"/>
        <end position="40"/>
    </location>
</feature>
<feature type="region of interest" description="Disordered" evidence="1">
    <location>
        <begin position="326"/>
        <end position="379"/>
    </location>
</feature>
<gene>
    <name evidence="4" type="ORF">J0X25_00190</name>
</gene>
<dbReference type="EMBL" id="CP071462">
    <property type="protein sequence ID" value="QSW99411.1"/>
    <property type="molecule type" value="Genomic_DNA"/>
</dbReference>
<feature type="domain" description="DUF1616" evidence="3">
    <location>
        <begin position="25"/>
        <end position="343"/>
    </location>
</feature>
<feature type="transmembrane region" description="Helical" evidence="2">
    <location>
        <begin position="130"/>
        <end position="147"/>
    </location>
</feature>
<dbReference type="RefSeq" id="WP_207289018.1">
    <property type="nucleotide sequence ID" value="NZ_CP071462.1"/>
</dbReference>
<keyword evidence="2" id="KW-0472">Membrane</keyword>
<evidence type="ECO:0000259" key="3">
    <source>
        <dbReference type="Pfam" id="PF07760"/>
    </source>
</evidence>
<feature type="transmembrane region" description="Helical" evidence="2">
    <location>
        <begin position="182"/>
        <end position="204"/>
    </location>
</feature>
<reference evidence="4 5" key="1">
    <citation type="submission" date="2021-03" db="EMBL/GenBank/DDBJ databases">
        <title>Haloterrigena longa sp. nov. and Haloterrigena limicola sp. nov., extremely halophilic archaea isolated from a salt lake.</title>
        <authorList>
            <person name="Henglin C."/>
        </authorList>
    </citation>
    <scope>NUCLEOTIDE SEQUENCE [LARGE SCALE GENOMIC DNA]</scope>
    <source>
        <strain evidence="4 5">KZCA68</strain>
    </source>
</reference>
<feature type="compositionally biased region" description="Acidic residues" evidence="1">
    <location>
        <begin position="299"/>
        <end position="313"/>
    </location>
</feature>
<evidence type="ECO:0000256" key="1">
    <source>
        <dbReference type="SAM" id="MobiDB-lite"/>
    </source>
</evidence>
<feature type="transmembrane region" description="Helical" evidence="2">
    <location>
        <begin position="100"/>
        <end position="118"/>
    </location>
</feature>
<proteinExistence type="predicted"/>
<evidence type="ECO:0000313" key="5">
    <source>
        <dbReference type="Proteomes" id="UP000663203"/>
    </source>
</evidence>
<sequence>MADRRATQDSPARNDGWLPTDLAAVLVATGLAVVVAFAPVLRGTPLHVPVAIAFVLFVPGYALVAALFPERDRSVDQGGDESGRERWLGTGGGIDGIDRFALSIVLSAILVPTVGLAMNYTPWGIRPGPVVAAVSVVTVLLTVVAARRRAAVAPSARFATPVRPWAARVRRSLLPNETRGDVLLNGLLVVAVGVAVASVGFAVAGPGLDGTSTAGDDGFSAIYLLDDSGDLLANESATLEAGNNSTVTVGIENGEHRTVSYTVVAVEQELATDDSGDLAVETQRELARFETELEHGESDEIEQTIDPATDESSNETARIVWLLYPGDVPEEPSPANAEAYATLSLEESDEGNGDEAGGNDGGEDTDGRDDGSENGNGSD</sequence>
<dbReference type="Pfam" id="PF07760">
    <property type="entry name" value="DUF1616"/>
    <property type="match status" value="1"/>
</dbReference>
<organism evidence="4 5">
    <name type="scientific">Haloterrigena alkaliphila</name>
    <dbReference type="NCBI Taxonomy" id="2816475"/>
    <lineage>
        <taxon>Archaea</taxon>
        <taxon>Methanobacteriati</taxon>
        <taxon>Methanobacteriota</taxon>
        <taxon>Stenosarchaea group</taxon>
        <taxon>Halobacteria</taxon>
        <taxon>Halobacteriales</taxon>
        <taxon>Natrialbaceae</taxon>
        <taxon>Haloterrigena</taxon>
    </lineage>
</organism>
<keyword evidence="2" id="KW-1133">Transmembrane helix</keyword>
<protein>
    <submittedName>
        <fullName evidence="4">DUF1616 domain-containing protein</fullName>
    </submittedName>
</protein>
<keyword evidence="2" id="KW-0812">Transmembrane</keyword>
<evidence type="ECO:0000313" key="4">
    <source>
        <dbReference type="EMBL" id="QSW99411.1"/>
    </source>
</evidence>
<feature type="transmembrane region" description="Helical" evidence="2">
    <location>
        <begin position="46"/>
        <end position="68"/>
    </location>
</feature>
<feature type="region of interest" description="Disordered" evidence="1">
    <location>
        <begin position="292"/>
        <end position="314"/>
    </location>
</feature>
<name>A0A8A2VD26_9EURY</name>
<dbReference type="GeneID" id="63185677"/>
<dbReference type="KEGG" id="hakz:J0X25_00190"/>
<dbReference type="AlphaFoldDB" id="A0A8A2VD26"/>
<keyword evidence="5" id="KW-1185">Reference proteome</keyword>